<dbReference type="Proteomes" id="UP000602004">
    <property type="component" value="Unassembled WGS sequence"/>
</dbReference>
<dbReference type="PANTHER" id="PTHR44051:SF9">
    <property type="entry name" value="GLUTATHIONE S-TRANSFERASE 1"/>
    <property type="match status" value="1"/>
</dbReference>
<proteinExistence type="predicted"/>
<dbReference type="Gene3D" id="3.40.30.10">
    <property type="entry name" value="Glutaredoxin"/>
    <property type="match status" value="1"/>
</dbReference>
<feature type="domain" description="GST N-terminal" evidence="1">
    <location>
        <begin position="1"/>
        <end position="78"/>
    </location>
</feature>
<name>A0ABQ1NIU9_9BURK</name>
<dbReference type="CDD" id="cd03046">
    <property type="entry name" value="GST_N_GTT1_like"/>
    <property type="match status" value="1"/>
</dbReference>
<gene>
    <name evidence="2" type="ORF">GCM10011400_63450</name>
</gene>
<evidence type="ECO:0000313" key="2">
    <source>
        <dbReference type="EMBL" id="GGC66833.1"/>
    </source>
</evidence>
<dbReference type="EMBL" id="BMHL01000016">
    <property type="protein sequence ID" value="GGC66833.1"/>
    <property type="molecule type" value="Genomic_DNA"/>
</dbReference>
<organism evidence="2 3">
    <name type="scientific">Paraburkholderia caffeinilytica</name>
    <dbReference type="NCBI Taxonomy" id="1761016"/>
    <lineage>
        <taxon>Bacteria</taxon>
        <taxon>Pseudomonadati</taxon>
        <taxon>Pseudomonadota</taxon>
        <taxon>Betaproteobacteria</taxon>
        <taxon>Burkholderiales</taxon>
        <taxon>Burkholderiaceae</taxon>
        <taxon>Paraburkholderia</taxon>
    </lineage>
</organism>
<dbReference type="Pfam" id="PF13409">
    <property type="entry name" value="GST_N_2"/>
    <property type="match status" value="1"/>
</dbReference>
<dbReference type="InterPro" id="IPR036249">
    <property type="entry name" value="Thioredoxin-like_sf"/>
</dbReference>
<keyword evidence="3" id="KW-1185">Reference proteome</keyword>
<dbReference type="PROSITE" id="PS50404">
    <property type="entry name" value="GST_NTER"/>
    <property type="match status" value="1"/>
</dbReference>
<dbReference type="InterPro" id="IPR004045">
    <property type="entry name" value="Glutathione_S-Trfase_N"/>
</dbReference>
<comment type="caution">
    <text evidence="2">The sequence shown here is derived from an EMBL/GenBank/DDBJ whole genome shotgun (WGS) entry which is preliminary data.</text>
</comment>
<dbReference type="SUPFAM" id="SSF52833">
    <property type="entry name" value="Thioredoxin-like"/>
    <property type="match status" value="1"/>
</dbReference>
<dbReference type="PANTHER" id="PTHR44051">
    <property type="entry name" value="GLUTATHIONE S-TRANSFERASE-RELATED"/>
    <property type="match status" value="1"/>
</dbReference>
<reference evidence="3" key="1">
    <citation type="journal article" date="2019" name="Int. J. Syst. Evol. Microbiol.">
        <title>The Global Catalogue of Microorganisms (GCM) 10K type strain sequencing project: providing services to taxonomists for standard genome sequencing and annotation.</title>
        <authorList>
            <consortium name="The Broad Institute Genomics Platform"/>
            <consortium name="The Broad Institute Genome Sequencing Center for Infectious Disease"/>
            <person name="Wu L."/>
            <person name="Ma J."/>
        </authorList>
    </citation>
    <scope>NUCLEOTIDE SEQUENCE [LARGE SCALE GENOMIC DNA]</scope>
    <source>
        <strain evidence="3">CGMCC 1.15103</strain>
    </source>
</reference>
<sequence length="78" mass="8829">MLIVHHLNNSRSQRVLWLLEELGVPYEIKRYARDPKTMLAPPELRAVQPLGKSPVITDEGETLAESGAIIEYLVNKYG</sequence>
<dbReference type="InterPro" id="IPR040079">
    <property type="entry name" value="Glutathione_S-Trfase"/>
</dbReference>
<dbReference type="SFLD" id="SFLDS00019">
    <property type="entry name" value="Glutathione_Transferase_(cytos"/>
    <property type="match status" value="1"/>
</dbReference>
<accession>A0ABQ1NIU9</accession>
<evidence type="ECO:0000259" key="1">
    <source>
        <dbReference type="PROSITE" id="PS50404"/>
    </source>
</evidence>
<protein>
    <recommendedName>
        <fullName evidence="1">GST N-terminal domain-containing protein</fullName>
    </recommendedName>
</protein>
<evidence type="ECO:0000313" key="3">
    <source>
        <dbReference type="Proteomes" id="UP000602004"/>
    </source>
</evidence>